<sequence>MISVVLPACNEEKFLPRSLDSLCRQDFGSYEVIVVVNGSTDKTALVARKYPVKILHCEKHSAFYARQIGAEAASGEIIVQADADTIYPPDWLSLIYADFKRQPSAVVVAVAGVYKYADPPWWAFLEYFLRLVCNTYTRLFHGRPMLISGANFAFKRHVFERIGGYHVSAFSADQYDISTRLSRQGKVLLDRRLIALTSARRVKKPFLRILRDVFNNIAMVTGWVLEHISQFFRSLYRSPSFFHSVKNTLPILGLVGILFWGYASPSSQLFGKVYFEGDGQGKNIALTFEDGPSPEYTGAILDILDKYNIKATFFVVGKQVEVYPELTREILERGHILGNHSYSHDANHALSDFGSKDMLRCAEVICQYTGITPCLYRPPYGKSSPWELSATKEMNMITVNWSYAVEGDSLAETDNAVSKVLDEINPGCILLLHDGYGIDSNSLESDCQLTLKVLDSLISNLLKQGYNFVTVPVLLGTNAYS</sequence>
<dbReference type="PROSITE" id="PS51677">
    <property type="entry name" value="NODB"/>
    <property type="match status" value="1"/>
</dbReference>
<dbReference type="AlphaFoldDB" id="Q3Z7E3"/>
<evidence type="ECO:0000259" key="3">
    <source>
        <dbReference type="PROSITE" id="PS51677"/>
    </source>
</evidence>
<dbReference type="HOGENOM" id="CLU_569528_0_0_0"/>
<proteinExistence type="predicted"/>
<dbReference type="RefSeq" id="WP_010936834.1">
    <property type="nucleotide sequence ID" value="NC_002936.3"/>
</dbReference>
<keyword evidence="2" id="KW-0378">Hydrolase</keyword>
<evidence type="ECO:0000313" key="4">
    <source>
        <dbReference type="EMBL" id="AAW39552.1"/>
    </source>
</evidence>
<keyword evidence="1" id="KW-0479">Metal-binding</keyword>
<dbReference type="EMBL" id="CP000027">
    <property type="protein sequence ID" value="AAW39552.1"/>
    <property type="molecule type" value="Genomic_DNA"/>
</dbReference>
<dbReference type="SUPFAM" id="SSF53448">
    <property type="entry name" value="Nucleotide-diphospho-sugar transferases"/>
    <property type="match status" value="1"/>
</dbReference>
<keyword evidence="5" id="KW-1185">Reference proteome</keyword>
<dbReference type="Pfam" id="PF00535">
    <property type="entry name" value="Glycos_transf_2"/>
    <property type="match status" value="1"/>
</dbReference>
<dbReference type="Gene3D" id="3.20.20.370">
    <property type="entry name" value="Glycoside hydrolase/deacetylase"/>
    <property type="match status" value="1"/>
</dbReference>
<dbReference type="PANTHER" id="PTHR10587:SF133">
    <property type="entry name" value="CHITIN DEACETYLASE 1-RELATED"/>
    <property type="match status" value="1"/>
</dbReference>
<dbReference type="Proteomes" id="UP000008289">
    <property type="component" value="Chromosome"/>
</dbReference>
<organism evidence="4 5">
    <name type="scientific">Dehalococcoides mccartyi (strain ATCC BAA-2266 / KCTC 15142 / 195)</name>
    <name type="common">Dehalococcoides ethenogenes (strain 195)</name>
    <dbReference type="NCBI Taxonomy" id="243164"/>
    <lineage>
        <taxon>Bacteria</taxon>
        <taxon>Bacillati</taxon>
        <taxon>Chloroflexota</taxon>
        <taxon>Dehalococcoidia</taxon>
        <taxon>Dehalococcoidales</taxon>
        <taxon>Dehalococcoidaceae</taxon>
        <taxon>Dehalococcoides</taxon>
    </lineage>
</organism>
<evidence type="ECO:0000256" key="1">
    <source>
        <dbReference type="ARBA" id="ARBA00022723"/>
    </source>
</evidence>
<accession>Q3Z7E3</accession>
<dbReference type="Pfam" id="PF01522">
    <property type="entry name" value="Polysacc_deac_1"/>
    <property type="match status" value="1"/>
</dbReference>
<gene>
    <name evidence="4" type="ordered locus">DET1141</name>
</gene>
<dbReference type="CAZy" id="GT2">
    <property type="family name" value="Glycosyltransferase Family 2"/>
</dbReference>
<dbReference type="GO" id="GO:0046872">
    <property type="term" value="F:metal ion binding"/>
    <property type="evidence" value="ECO:0007669"/>
    <property type="project" value="UniProtKB-KW"/>
</dbReference>
<dbReference type="InterPro" id="IPR002509">
    <property type="entry name" value="NODB_dom"/>
</dbReference>
<evidence type="ECO:0000256" key="2">
    <source>
        <dbReference type="ARBA" id="ARBA00022801"/>
    </source>
</evidence>
<dbReference type="KEGG" id="det:DET1141"/>
<keyword evidence="4" id="KW-0808">Transferase</keyword>
<name>Q3Z7E3_DEHM1</name>
<dbReference type="STRING" id="243164.DET1141"/>
<dbReference type="PANTHER" id="PTHR10587">
    <property type="entry name" value="GLYCOSYL TRANSFERASE-RELATED"/>
    <property type="match status" value="1"/>
</dbReference>
<dbReference type="InParanoid" id="Q3Z7E3"/>
<dbReference type="SUPFAM" id="SSF88713">
    <property type="entry name" value="Glycoside hydrolase/deacetylase"/>
    <property type="match status" value="1"/>
</dbReference>
<dbReference type="PATRIC" id="fig|243164.10.peg.1074"/>
<dbReference type="CDD" id="cd10917">
    <property type="entry name" value="CE4_NodB_like_6s_7s"/>
    <property type="match status" value="1"/>
</dbReference>
<dbReference type="InterPro" id="IPR011330">
    <property type="entry name" value="Glyco_hydro/deAcase_b/a-brl"/>
</dbReference>
<dbReference type="InterPro" id="IPR001173">
    <property type="entry name" value="Glyco_trans_2-like"/>
</dbReference>
<dbReference type="GO" id="GO:0016020">
    <property type="term" value="C:membrane"/>
    <property type="evidence" value="ECO:0007669"/>
    <property type="project" value="TreeGrafter"/>
</dbReference>
<dbReference type="GO" id="GO:0016810">
    <property type="term" value="F:hydrolase activity, acting on carbon-nitrogen (but not peptide) bonds"/>
    <property type="evidence" value="ECO:0007669"/>
    <property type="project" value="InterPro"/>
</dbReference>
<dbReference type="GO" id="GO:0005975">
    <property type="term" value="P:carbohydrate metabolic process"/>
    <property type="evidence" value="ECO:0007669"/>
    <property type="project" value="InterPro"/>
</dbReference>
<dbReference type="eggNOG" id="COG1215">
    <property type="taxonomic scope" value="Bacteria"/>
</dbReference>
<dbReference type="InterPro" id="IPR050248">
    <property type="entry name" value="Polysacc_deacetylase_ArnD"/>
</dbReference>
<protein>
    <submittedName>
        <fullName evidence="4">Glycosyl transferase/polysaccharide deacetylase family protein</fullName>
    </submittedName>
</protein>
<feature type="domain" description="NodB homology" evidence="3">
    <location>
        <begin position="282"/>
        <end position="469"/>
    </location>
</feature>
<dbReference type="Gene3D" id="3.90.550.10">
    <property type="entry name" value="Spore Coat Polysaccharide Biosynthesis Protein SpsA, Chain A"/>
    <property type="match status" value="1"/>
</dbReference>
<dbReference type="GO" id="GO:0016740">
    <property type="term" value="F:transferase activity"/>
    <property type="evidence" value="ECO:0007669"/>
    <property type="project" value="UniProtKB-KW"/>
</dbReference>
<dbReference type="GeneID" id="3229513"/>
<evidence type="ECO:0000313" key="5">
    <source>
        <dbReference type="Proteomes" id="UP000008289"/>
    </source>
</evidence>
<dbReference type="InterPro" id="IPR029044">
    <property type="entry name" value="Nucleotide-diphossugar_trans"/>
</dbReference>
<dbReference type="eggNOG" id="COG0726">
    <property type="taxonomic scope" value="Bacteria"/>
</dbReference>
<reference evidence="4 5" key="1">
    <citation type="journal article" date="2005" name="Science">
        <title>Genome sequence of the PCE-dechlorinating bacterium Dehalococcoides ethenogenes.</title>
        <authorList>
            <person name="Seshadri R."/>
            <person name="Adrian L."/>
            <person name="Fouts D.E."/>
            <person name="Eisen J.A."/>
            <person name="Phillippy A.M."/>
            <person name="Methe B.A."/>
            <person name="Ward N.L."/>
            <person name="Nelson W.C."/>
            <person name="Deboy R.T."/>
            <person name="Khouri H.M."/>
            <person name="Kolonay J.F."/>
            <person name="Dodson R.J."/>
            <person name="Daugherty S.C."/>
            <person name="Brinkac L.M."/>
            <person name="Sullivan S.A."/>
            <person name="Madupu R."/>
            <person name="Nelson K.E."/>
            <person name="Kang K.H."/>
            <person name="Impraim M."/>
            <person name="Tran K."/>
            <person name="Robinson J.M."/>
            <person name="Forberger H.A."/>
            <person name="Fraser C.M."/>
            <person name="Zinder S.H."/>
            <person name="Heidelberg J.F."/>
        </authorList>
    </citation>
    <scope>NUCLEOTIDE SEQUENCE [LARGE SCALE GENOMIC DNA]</scope>
    <source>
        <strain evidence="5">ATCC BAA-2266 / KCTC 15142 / 195</strain>
    </source>
</reference>